<gene>
    <name evidence="2" type="ORF">FB567DRAFT_515202</name>
</gene>
<dbReference type="EMBL" id="JAGMVJ010000002">
    <property type="protein sequence ID" value="KAH7093366.1"/>
    <property type="molecule type" value="Genomic_DNA"/>
</dbReference>
<evidence type="ECO:0000313" key="3">
    <source>
        <dbReference type="Proteomes" id="UP000813461"/>
    </source>
</evidence>
<reference evidence="2" key="1">
    <citation type="journal article" date="2021" name="Nat. Commun.">
        <title>Genetic determinants of endophytism in the Arabidopsis root mycobiome.</title>
        <authorList>
            <person name="Mesny F."/>
            <person name="Miyauchi S."/>
            <person name="Thiergart T."/>
            <person name="Pickel B."/>
            <person name="Atanasova L."/>
            <person name="Karlsson M."/>
            <person name="Huettel B."/>
            <person name="Barry K.W."/>
            <person name="Haridas S."/>
            <person name="Chen C."/>
            <person name="Bauer D."/>
            <person name="Andreopoulos W."/>
            <person name="Pangilinan J."/>
            <person name="LaButti K."/>
            <person name="Riley R."/>
            <person name="Lipzen A."/>
            <person name="Clum A."/>
            <person name="Drula E."/>
            <person name="Henrissat B."/>
            <person name="Kohler A."/>
            <person name="Grigoriev I.V."/>
            <person name="Martin F.M."/>
            <person name="Hacquard S."/>
        </authorList>
    </citation>
    <scope>NUCLEOTIDE SEQUENCE</scope>
    <source>
        <strain evidence="2">MPI-SDFR-AT-0120</strain>
    </source>
</reference>
<evidence type="ECO:0000313" key="2">
    <source>
        <dbReference type="EMBL" id="KAH7093366.1"/>
    </source>
</evidence>
<comment type="caution">
    <text evidence="2">The sequence shown here is derived from an EMBL/GenBank/DDBJ whole genome shotgun (WGS) entry which is preliminary data.</text>
</comment>
<keyword evidence="1" id="KW-0732">Signal</keyword>
<feature type="signal peptide" evidence="1">
    <location>
        <begin position="1"/>
        <end position="19"/>
    </location>
</feature>
<feature type="chain" id="PRO_5035464532" description="Secreted protein" evidence="1">
    <location>
        <begin position="20"/>
        <end position="119"/>
    </location>
</feature>
<dbReference type="AlphaFoldDB" id="A0A8K0RI35"/>
<proteinExistence type="predicted"/>
<protein>
    <recommendedName>
        <fullName evidence="4">Secreted protein</fullName>
    </recommendedName>
</protein>
<keyword evidence="3" id="KW-1185">Reference proteome</keyword>
<accession>A0A8K0RI35</accession>
<evidence type="ECO:0008006" key="4">
    <source>
        <dbReference type="Google" id="ProtNLM"/>
    </source>
</evidence>
<evidence type="ECO:0000256" key="1">
    <source>
        <dbReference type="SAM" id="SignalP"/>
    </source>
</evidence>
<sequence>MQPHGAIVVLLISSRLICTYRASSQAFTSRPSAVVPYKDAEESSKVSSFALSADLRSVRTTNRGRIWATQNNATVPIAFLVVPAGAIQCFPCINLPMLMHCKDLHMFCILGVTADLGAC</sequence>
<organism evidence="2 3">
    <name type="scientific">Paraphoma chrysanthemicola</name>
    <dbReference type="NCBI Taxonomy" id="798071"/>
    <lineage>
        <taxon>Eukaryota</taxon>
        <taxon>Fungi</taxon>
        <taxon>Dikarya</taxon>
        <taxon>Ascomycota</taxon>
        <taxon>Pezizomycotina</taxon>
        <taxon>Dothideomycetes</taxon>
        <taxon>Pleosporomycetidae</taxon>
        <taxon>Pleosporales</taxon>
        <taxon>Pleosporineae</taxon>
        <taxon>Phaeosphaeriaceae</taxon>
        <taxon>Paraphoma</taxon>
    </lineage>
</organism>
<dbReference type="Proteomes" id="UP000813461">
    <property type="component" value="Unassembled WGS sequence"/>
</dbReference>
<name>A0A8K0RI35_9PLEO</name>